<comment type="caution">
    <text evidence="1">The sequence shown here is derived from an EMBL/GenBank/DDBJ whole genome shotgun (WGS) entry which is preliminary data.</text>
</comment>
<accession>A0A150PGE9</accession>
<protein>
    <submittedName>
        <fullName evidence="1">Uncharacterized protein</fullName>
    </submittedName>
</protein>
<dbReference type="EMBL" id="JELX01002631">
    <property type="protein sequence ID" value="KYF54763.1"/>
    <property type="molecule type" value="Genomic_DNA"/>
</dbReference>
<evidence type="ECO:0000313" key="2">
    <source>
        <dbReference type="Proteomes" id="UP000075604"/>
    </source>
</evidence>
<reference evidence="1 2" key="1">
    <citation type="submission" date="2014-02" db="EMBL/GenBank/DDBJ databases">
        <title>The small core and large imbalanced accessory genome model reveals a collaborative survival strategy of Sorangium cellulosum strains in nature.</title>
        <authorList>
            <person name="Han K."/>
            <person name="Peng R."/>
            <person name="Blom J."/>
            <person name="Li Y.-Z."/>
        </authorList>
    </citation>
    <scope>NUCLEOTIDE SEQUENCE [LARGE SCALE GENOMIC DNA]</scope>
    <source>
        <strain evidence="1 2">So0157-18</strain>
    </source>
</reference>
<dbReference type="Proteomes" id="UP000075604">
    <property type="component" value="Unassembled WGS sequence"/>
</dbReference>
<sequence length="61" mass="6598">MAHLGVLDRDTAVGRNALPDANGPVLGGFQVLVSHLCERIQIHAQRLLDDVVQMAVDPLLQ</sequence>
<name>A0A150PGE9_SORCE</name>
<evidence type="ECO:0000313" key="1">
    <source>
        <dbReference type="EMBL" id="KYF54763.1"/>
    </source>
</evidence>
<dbReference type="AlphaFoldDB" id="A0A150PGE9"/>
<gene>
    <name evidence="1" type="ORF">BE04_13155</name>
</gene>
<organism evidence="1 2">
    <name type="scientific">Sorangium cellulosum</name>
    <name type="common">Polyangium cellulosum</name>
    <dbReference type="NCBI Taxonomy" id="56"/>
    <lineage>
        <taxon>Bacteria</taxon>
        <taxon>Pseudomonadati</taxon>
        <taxon>Myxococcota</taxon>
        <taxon>Polyangia</taxon>
        <taxon>Polyangiales</taxon>
        <taxon>Polyangiaceae</taxon>
        <taxon>Sorangium</taxon>
    </lineage>
</organism>
<proteinExistence type="predicted"/>